<dbReference type="Pfam" id="PF12998">
    <property type="entry name" value="ING"/>
    <property type="match status" value="1"/>
</dbReference>
<evidence type="ECO:0000256" key="3">
    <source>
        <dbReference type="ARBA" id="ARBA00022853"/>
    </source>
</evidence>
<dbReference type="OMA" id="ENDDCPR"/>
<organism evidence="6">
    <name type="scientific">Triticum urartu</name>
    <name type="common">Red wild einkorn</name>
    <name type="synonym">Crithodium urartu</name>
    <dbReference type="NCBI Taxonomy" id="4572"/>
    <lineage>
        <taxon>Eukaryota</taxon>
        <taxon>Viridiplantae</taxon>
        <taxon>Streptophyta</taxon>
        <taxon>Embryophyta</taxon>
        <taxon>Tracheophyta</taxon>
        <taxon>Spermatophyta</taxon>
        <taxon>Magnoliopsida</taxon>
        <taxon>Liliopsida</taxon>
        <taxon>Poales</taxon>
        <taxon>Poaceae</taxon>
        <taxon>BOP clade</taxon>
        <taxon>Pooideae</taxon>
        <taxon>Triticodae</taxon>
        <taxon>Triticeae</taxon>
        <taxon>Triticinae</taxon>
        <taxon>Triticum</taxon>
    </lineage>
</organism>
<keyword evidence="1" id="KW-0479">Metal-binding</keyword>
<evidence type="ECO:0000256" key="2">
    <source>
        <dbReference type="ARBA" id="ARBA00022833"/>
    </source>
</evidence>
<keyword evidence="1" id="KW-0863">Zinc-finger</keyword>
<dbReference type="CDD" id="cd17015">
    <property type="entry name" value="ING_plant"/>
    <property type="match status" value="1"/>
</dbReference>
<dbReference type="STRING" id="4572.M8ANF9"/>
<feature type="compositionally biased region" description="Basic and acidic residues" evidence="4">
    <location>
        <begin position="157"/>
        <end position="166"/>
    </location>
</feature>
<dbReference type="InterPro" id="IPR011011">
    <property type="entry name" value="Znf_FYVE_PHD"/>
</dbReference>
<dbReference type="GO" id="GO:0006325">
    <property type="term" value="P:chromatin organization"/>
    <property type="evidence" value="ECO:0007669"/>
    <property type="project" value="UniProtKB-KW"/>
</dbReference>
<dbReference type="SUPFAM" id="SSF57903">
    <property type="entry name" value="FYVE/PHD zinc finger"/>
    <property type="match status" value="1"/>
</dbReference>
<evidence type="ECO:0000259" key="5">
    <source>
        <dbReference type="SMART" id="SM01408"/>
    </source>
</evidence>
<feature type="domain" description="Inhibitor of growth protein N-terminal histone-binding" evidence="5">
    <location>
        <begin position="44"/>
        <end position="150"/>
    </location>
</feature>
<reference evidence="6" key="1">
    <citation type="journal article" date="2013" name="Nature">
        <title>Draft genome of the wheat A-genome progenitor Triticum urartu.</title>
        <authorList>
            <person name="Ling H.Q."/>
            <person name="Zhao S."/>
            <person name="Liu D."/>
            <person name="Wang J."/>
            <person name="Sun H."/>
            <person name="Zhang C."/>
            <person name="Fan H."/>
            <person name="Li D."/>
            <person name="Dong L."/>
            <person name="Tao Y."/>
            <person name="Gao C."/>
            <person name="Wu H."/>
            <person name="Li Y."/>
            <person name="Cui Y."/>
            <person name="Guo X."/>
            <person name="Zheng S."/>
            <person name="Wang B."/>
            <person name="Yu K."/>
            <person name="Liang Q."/>
            <person name="Yang W."/>
            <person name="Lou X."/>
            <person name="Chen J."/>
            <person name="Feng M."/>
            <person name="Jian J."/>
            <person name="Zhang X."/>
            <person name="Luo G."/>
            <person name="Jiang Y."/>
            <person name="Liu J."/>
            <person name="Wang Z."/>
            <person name="Sha Y."/>
            <person name="Zhang B."/>
            <person name="Wu H."/>
            <person name="Tang D."/>
            <person name="Shen Q."/>
            <person name="Xue P."/>
            <person name="Zou S."/>
            <person name="Wang X."/>
            <person name="Liu X."/>
            <person name="Wang F."/>
            <person name="Yang Y."/>
            <person name="An X."/>
            <person name="Dong Z."/>
            <person name="Zhang K."/>
            <person name="Zhang X."/>
            <person name="Luo M.C."/>
            <person name="Dvorak J."/>
            <person name="Tong Y."/>
            <person name="Wang J."/>
            <person name="Yang H."/>
            <person name="Li Z."/>
            <person name="Wang D."/>
            <person name="Zhang A."/>
            <person name="Wang J."/>
        </authorList>
    </citation>
    <scope>NUCLEOTIDE SEQUENCE</scope>
</reference>
<dbReference type="PANTHER" id="PTHR10333:SF42">
    <property type="entry name" value="INHIBITOR OF GROWTH PROTEIN 5"/>
    <property type="match status" value="1"/>
</dbReference>
<evidence type="ECO:0000313" key="6">
    <source>
        <dbReference type="EMBL" id="EMS66615.1"/>
    </source>
</evidence>
<evidence type="ECO:0000256" key="1">
    <source>
        <dbReference type="ARBA" id="ARBA00022771"/>
    </source>
</evidence>
<name>M8ANF9_TRIUA</name>
<dbReference type="AlphaFoldDB" id="M8ANF9"/>
<dbReference type="InterPro" id="IPR028651">
    <property type="entry name" value="ING_fam"/>
</dbReference>
<dbReference type="EMBL" id="KD030266">
    <property type="protein sequence ID" value="EMS66615.1"/>
    <property type="molecule type" value="Genomic_DNA"/>
</dbReference>
<sequence>MAIARTGVYVDDYLECEIAGSDLFPFSFPFGVLLGLLPLLLLPYRSADSSTLAGDLQRILSTMHELDERAHGILGQTKGQIKFLLGVPSHGFDRPNVVHDENASEKMTRDIENSQDNALSLCTEKVLLARQAYDLIESHIKRLDEDLGQFAEDLKQEGKIPPDEPHILPPMPVGGREERRRSSFSTPQAARKFVREKEWERDRERGMDFDLMPPPGSSNKKAVASMDVDQMIDPNEPTYCICHQVSYGDMIACDNENNEDYVLTVLLLLLGCNIGLAITWGEDRAGVVVNPLVPRGPGFEQPLCIALCRARGECRCTKKGTVPTKQRQKFVEQTQGTDSVQLELSLSRDISTDHDC</sequence>
<dbReference type="eggNOG" id="KOG1973">
    <property type="taxonomic scope" value="Eukaryota"/>
</dbReference>
<protein>
    <recommendedName>
        <fullName evidence="5">Inhibitor of growth protein N-terminal histone-binding domain-containing protein</fullName>
    </recommendedName>
</protein>
<dbReference type="Gene3D" id="3.30.40.10">
    <property type="entry name" value="Zinc/RING finger domain, C3HC4 (zinc finger)"/>
    <property type="match status" value="1"/>
</dbReference>
<keyword evidence="2" id="KW-0862">Zinc</keyword>
<dbReference type="InterPro" id="IPR013083">
    <property type="entry name" value="Znf_RING/FYVE/PHD"/>
</dbReference>
<dbReference type="PANTHER" id="PTHR10333">
    <property type="entry name" value="INHIBITOR OF GROWTH PROTEIN"/>
    <property type="match status" value="1"/>
</dbReference>
<feature type="region of interest" description="Disordered" evidence="4">
    <location>
        <begin position="157"/>
        <end position="187"/>
    </location>
</feature>
<dbReference type="SMART" id="SM01408">
    <property type="entry name" value="ING"/>
    <property type="match status" value="1"/>
</dbReference>
<keyword evidence="3" id="KW-0156">Chromatin regulator</keyword>
<dbReference type="GO" id="GO:0005634">
    <property type="term" value="C:nucleus"/>
    <property type="evidence" value="ECO:0007669"/>
    <property type="project" value="TreeGrafter"/>
</dbReference>
<evidence type="ECO:0000256" key="4">
    <source>
        <dbReference type="SAM" id="MobiDB-lite"/>
    </source>
</evidence>
<accession>M8ANF9</accession>
<gene>
    <name evidence="6" type="ORF">TRIUR3_02038</name>
</gene>
<dbReference type="GO" id="GO:0008270">
    <property type="term" value="F:zinc ion binding"/>
    <property type="evidence" value="ECO:0007669"/>
    <property type="project" value="UniProtKB-KW"/>
</dbReference>
<proteinExistence type="predicted"/>
<dbReference type="InterPro" id="IPR024610">
    <property type="entry name" value="ING_N_histone-binding"/>
</dbReference>
<dbReference type="Gene3D" id="6.10.140.1740">
    <property type="match status" value="1"/>
</dbReference>